<dbReference type="RefSeq" id="WP_379023780.1">
    <property type="nucleotide sequence ID" value="NZ_JBHUGY010000041.1"/>
</dbReference>
<keyword evidence="2" id="KW-1185">Reference proteome</keyword>
<reference evidence="2" key="1">
    <citation type="journal article" date="2019" name="Int. J. Syst. Evol. Microbiol.">
        <title>The Global Catalogue of Microorganisms (GCM) 10K type strain sequencing project: providing services to taxonomists for standard genome sequencing and annotation.</title>
        <authorList>
            <consortium name="The Broad Institute Genomics Platform"/>
            <consortium name="The Broad Institute Genome Sequencing Center for Infectious Disease"/>
            <person name="Wu L."/>
            <person name="Ma J."/>
        </authorList>
    </citation>
    <scope>NUCLEOTIDE SEQUENCE [LARGE SCALE GENOMIC DNA]</scope>
    <source>
        <strain evidence="2">CGMCC 1.16226</strain>
    </source>
</reference>
<sequence length="135" mass="15241">MKGKKSNLVVLLDEGTPVLAAEPFTVRGYHAINHWDVLEASAKDEIVASTAILNSAALIAVDLDMKRLVKRFGAPDGNPRFAKLDLIFVCCDPVMTSKRLEHAMSFIENEWSVRCQKAARRMWLNIDNHRLTSYR</sequence>
<organism evidence="1 2">
    <name type="scientific">Mesorhizobium calcicola</name>
    <dbReference type="NCBI Taxonomy" id="1300310"/>
    <lineage>
        <taxon>Bacteria</taxon>
        <taxon>Pseudomonadati</taxon>
        <taxon>Pseudomonadota</taxon>
        <taxon>Alphaproteobacteria</taxon>
        <taxon>Hyphomicrobiales</taxon>
        <taxon>Phyllobacteriaceae</taxon>
        <taxon>Mesorhizobium</taxon>
    </lineage>
</organism>
<comment type="caution">
    <text evidence="1">The sequence shown here is derived from an EMBL/GenBank/DDBJ whole genome shotgun (WGS) entry which is preliminary data.</text>
</comment>
<name>A0ABW4WKK4_9HYPH</name>
<dbReference type="Proteomes" id="UP001597349">
    <property type="component" value="Unassembled WGS sequence"/>
</dbReference>
<dbReference type="EMBL" id="JBHUGY010000041">
    <property type="protein sequence ID" value="MFD2056538.1"/>
    <property type="molecule type" value="Genomic_DNA"/>
</dbReference>
<accession>A0ABW4WKK4</accession>
<proteinExistence type="predicted"/>
<evidence type="ECO:0000313" key="1">
    <source>
        <dbReference type="EMBL" id="MFD2056538.1"/>
    </source>
</evidence>
<gene>
    <name evidence="1" type="ORF">ACFSQT_26710</name>
</gene>
<protein>
    <submittedName>
        <fullName evidence="1">Uncharacterized protein</fullName>
    </submittedName>
</protein>
<evidence type="ECO:0000313" key="2">
    <source>
        <dbReference type="Proteomes" id="UP001597349"/>
    </source>
</evidence>